<dbReference type="Pfam" id="PF03810">
    <property type="entry name" value="IBN_N"/>
    <property type="match status" value="1"/>
</dbReference>
<evidence type="ECO:0000259" key="6">
    <source>
        <dbReference type="PROSITE" id="PS50166"/>
    </source>
</evidence>
<dbReference type="InterPro" id="IPR040122">
    <property type="entry name" value="Importin_beta"/>
</dbReference>
<keyword evidence="4" id="KW-0677">Repeat</keyword>
<dbReference type="HOGENOM" id="CLU_008296_1_0_1"/>
<dbReference type="InterPro" id="IPR058584">
    <property type="entry name" value="IMB1_TNPO1-like_TPR"/>
</dbReference>
<sequence>MSDFNQLLNTVMTGGADRAQAEKQLEIICMNDTSSFFKNLVNELYNEGNSEQLRQLAGTLIKRSVRLEVQGKYLWNVLDSNLRESIKNTLLQVMIVKFPSIQRACANAISTIFTVEVIEDRWLNLIDDLANSTQPTITTDIRKAAILTLGQICDKLKEFRLGNKLVGATKEKILMAILIGLSPDEQDLEIRENSIIALGDCVEFMTDILEAEQVRDYTAQLLITALQHPDQKIKVAALQRSSDFVKAIYIYFTKYVSAFFSATQGSILHNDEDICIPAMEIWSTLANEYHERDEKNHQVNRVDVQAIQNPNHILLVQEQLVQCLLQNLLKNDMDDDSEAESAIQEASQKALCSIVESVGDAVVNTFTAFITNTLTNSEWTYRQGAILAFGSLMEGISENVILDLITKAFSEYVKTLNDPVLKVQESGAKLLSKIAEYHPKAILLRQNISNDLPVIVESLKQIPSISRQICWFFCFLAENLDKYPQNFISQHFDILVESLIKNAIRSDLGSGNYNVIDVSFMSALNIIHYSRAVNIGYKYLNFFLTLFKDSYAIQPIERRNAIQSGILSALHACLLTLDDKFDPNMSDTVFQLVVDHFMNIKNVDSDGMYIVSALATCIGTNFVKYLDKVWPYIEHALTQRQQDLELFKTCMGTIADVARACDNQFSCKLNILNNLFAALESPQFNRDVKLNIFSCIGDICLATKENTLPYLENLVKIFDIGFTAAVELSRSDQQDIQDYSEQLKEKLIESYTCVLHGINDTQQNPTFFNHCPKLVEFITLTCDKNLHPTVDYVRNCLTLLVDIGNFYKNQVGPYIKTNFTKYLIDVLQEFDQSEEGKETISFAHRVNKTYQFQNKCLFNYFFKLINQQVLQEL</sequence>
<reference evidence="8" key="1">
    <citation type="journal article" date="2006" name="PLoS Biol.">
        <title>Macronuclear genome sequence of the ciliate Tetrahymena thermophila, a model eukaryote.</title>
        <authorList>
            <person name="Eisen J.A."/>
            <person name="Coyne R.S."/>
            <person name="Wu M."/>
            <person name="Wu D."/>
            <person name="Thiagarajan M."/>
            <person name="Wortman J.R."/>
            <person name="Badger J.H."/>
            <person name="Ren Q."/>
            <person name="Amedeo P."/>
            <person name="Jones K.M."/>
            <person name="Tallon L.J."/>
            <person name="Delcher A.L."/>
            <person name="Salzberg S.L."/>
            <person name="Silva J.C."/>
            <person name="Haas B.J."/>
            <person name="Majoros W.H."/>
            <person name="Farzad M."/>
            <person name="Carlton J.M."/>
            <person name="Smith R.K. Jr."/>
            <person name="Garg J."/>
            <person name="Pearlman R.E."/>
            <person name="Karrer K.M."/>
            <person name="Sun L."/>
            <person name="Manning G."/>
            <person name="Elde N.C."/>
            <person name="Turkewitz A.P."/>
            <person name="Asai D.J."/>
            <person name="Wilkes D.E."/>
            <person name="Wang Y."/>
            <person name="Cai H."/>
            <person name="Collins K."/>
            <person name="Stewart B.A."/>
            <person name="Lee S.R."/>
            <person name="Wilamowska K."/>
            <person name="Weinberg Z."/>
            <person name="Ruzzo W.L."/>
            <person name="Wloga D."/>
            <person name="Gaertig J."/>
            <person name="Frankel J."/>
            <person name="Tsao C.-C."/>
            <person name="Gorovsky M.A."/>
            <person name="Keeling P.J."/>
            <person name="Waller R.F."/>
            <person name="Patron N.J."/>
            <person name="Cherry J.M."/>
            <person name="Stover N.A."/>
            <person name="Krieger C.J."/>
            <person name="del Toro C."/>
            <person name="Ryder H.F."/>
            <person name="Williamson S.C."/>
            <person name="Barbeau R.A."/>
            <person name="Hamilton E.P."/>
            <person name="Orias E."/>
        </authorList>
    </citation>
    <scope>NUCLEOTIDE SEQUENCE [LARGE SCALE GENOMIC DNA]</scope>
    <source>
        <strain evidence="8">SB210</strain>
    </source>
</reference>
<dbReference type="PANTHER" id="PTHR10527">
    <property type="entry name" value="IMPORTIN BETA"/>
    <property type="match status" value="1"/>
</dbReference>
<dbReference type="Pfam" id="PF25574">
    <property type="entry name" value="TPR_IMB1"/>
    <property type="match status" value="1"/>
</dbReference>
<name>Q22RS7_TETTS</name>
<dbReference type="SUPFAM" id="SSF48371">
    <property type="entry name" value="ARM repeat"/>
    <property type="match status" value="1"/>
</dbReference>
<dbReference type="STRING" id="312017.Q22RS7"/>
<dbReference type="GO" id="GO:0031267">
    <property type="term" value="F:small GTPase binding"/>
    <property type="evidence" value="ECO:0007669"/>
    <property type="project" value="InterPro"/>
</dbReference>
<dbReference type="InParanoid" id="Q22RS7"/>
<keyword evidence="3" id="KW-0963">Cytoplasm</keyword>
<dbReference type="InterPro" id="IPR016024">
    <property type="entry name" value="ARM-type_fold"/>
</dbReference>
<dbReference type="InterPro" id="IPR001494">
    <property type="entry name" value="Importin-beta_N"/>
</dbReference>
<dbReference type="FunCoup" id="Q22RS7">
    <property type="interactions" value="689"/>
</dbReference>
<dbReference type="EMBL" id="GG662845">
    <property type="protein sequence ID" value="EAR88045.3"/>
    <property type="molecule type" value="Genomic_DNA"/>
</dbReference>
<dbReference type="PROSITE" id="PS50166">
    <property type="entry name" value="IMPORTIN_B_NT"/>
    <property type="match status" value="1"/>
</dbReference>
<evidence type="ECO:0000256" key="4">
    <source>
        <dbReference type="ARBA" id="ARBA00022737"/>
    </source>
</evidence>
<dbReference type="GeneID" id="7823191"/>
<evidence type="ECO:0000256" key="2">
    <source>
        <dbReference type="ARBA" id="ARBA00022448"/>
    </source>
</evidence>
<dbReference type="Proteomes" id="UP000009168">
    <property type="component" value="Unassembled WGS sequence"/>
</dbReference>
<evidence type="ECO:0000256" key="1">
    <source>
        <dbReference type="ARBA" id="ARBA00004496"/>
    </source>
</evidence>
<evidence type="ECO:0000313" key="8">
    <source>
        <dbReference type="Proteomes" id="UP000009168"/>
    </source>
</evidence>
<evidence type="ECO:0000313" key="7">
    <source>
        <dbReference type="EMBL" id="EAR88045.3"/>
    </source>
</evidence>
<comment type="subcellular location">
    <subcellularLocation>
        <location evidence="1">Cytoplasm</location>
    </subcellularLocation>
</comment>
<accession>Q22RS7</accession>
<keyword evidence="5" id="KW-0653">Protein transport</keyword>
<dbReference type="Gene3D" id="1.25.10.10">
    <property type="entry name" value="Leucine-rich Repeat Variant"/>
    <property type="match status" value="1"/>
</dbReference>
<keyword evidence="8" id="KW-1185">Reference proteome</keyword>
<dbReference type="InterPro" id="IPR011989">
    <property type="entry name" value="ARM-like"/>
</dbReference>
<dbReference type="GO" id="GO:0005737">
    <property type="term" value="C:cytoplasm"/>
    <property type="evidence" value="ECO:0007669"/>
    <property type="project" value="UniProtKB-SubCell"/>
</dbReference>
<dbReference type="KEGG" id="tet:TTHERM_00013110"/>
<dbReference type="eggNOG" id="KOG1241">
    <property type="taxonomic scope" value="Eukaryota"/>
</dbReference>
<dbReference type="RefSeq" id="XP_001008290.3">
    <property type="nucleotide sequence ID" value="XM_001008290.3"/>
</dbReference>
<proteinExistence type="predicted"/>
<dbReference type="AlphaFoldDB" id="Q22RS7"/>
<keyword evidence="2" id="KW-0813">Transport</keyword>
<dbReference type="GO" id="GO:0006606">
    <property type="term" value="P:protein import into nucleus"/>
    <property type="evidence" value="ECO:0007669"/>
    <property type="project" value="InterPro"/>
</dbReference>
<dbReference type="OrthoDB" id="10263328at2759"/>
<feature type="domain" description="Importin N-terminal" evidence="6">
    <location>
        <begin position="21"/>
        <end position="96"/>
    </location>
</feature>
<organism evidence="7 8">
    <name type="scientific">Tetrahymena thermophila (strain SB210)</name>
    <dbReference type="NCBI Taxonomy" id="312017"/>
    <lineage>
        <taxon>Eukaryota</taxon>
        <taxon>Sar</taxon>
        <taxon>Alveolata</taxon>
        <taxon>Ciliophora</taxon>
        <taxon>Intramacronucleata</taxon>
        <taxon>Oligohymenophorea</taxon>
        <taxon>Hymenostomatida</taxon>
        <taxon>Tetrahymenina</taxon>
        <taxon>Tetrahymenidae</taxon>
        <taxon>Tetrahymena</taxon>
    </lineage>
</organism>
<evidence type="ECO:0000256" key="3">
    <source>
        <dbReference type="ARBA" id="ARBA00022490"/>
    </source>
</evidence>
<evidence type="ECO:0000256" key="5">
    <source>
        <dbReference type="ARBA" id="ARBA00022927"/>
    </source>
</evidence>
<gene>
    <name evidence="7" type="ORF">TTHERM_00013110</name>
</gene>
<protein>
    <submittedName>
        <fullName evidence="7">Importin-beta amine-terminal domain protein</fullName>
    </submittedName>
</protein>